<evidence type="ECO:0000256" key="1">
    <source>
        <dbReference type="SAM" id="SignalP"/>
    </source>
</evidence>
<protein>
    <recommendedName>
        <fullName evidence="4">Secreted protein NIS1</fullName>
    </recommendedName>
</protein>
<name>A0A6G1ILV0_9PLEO</name>
<evidence type="ECO:0000313" key="2">
    <source>
        <dbReference type="EMBL" id="KAF2678921.1"/>
    </source>
</evidence>
<dbReference type="AlphaFoldDB" id="A0A6G1ILV0"/>
<accession>A0A6G1ILV0</accession>
<feature type="non-terminal residue" evidence="2">
    <location>
        <position position="142"/>
    </location>
</feature>
<gene>
    <name evidence="2" type="ORF">K458DRAFT_271150</name>
</gene>
<dbReference type="Proteomes" id="UP000799291">
    <property type="component" value="Unassembled WGS sequence"/>
</dbReference>
<evidence type="ECO:0008006" key="4">
    <source>
        <dbReference type="Google" id="ProtNLM"/>
    </source>
</evidence>
<feature type="signal peptide" evidence="1">
    <location>
        <begin position="1"/>
        <end position="18"/>
    </location>
</feature>
<proteinExistence type="predicted"/>
<dbReference type="OrthoDB" id="3913322at2759"/>
<keyword evidence="3" id="KW-1185">Reference proteome</keyword>
<dbReference type="InterPro" id="IPR045469">
    <property type="entry name" value="Nis1"/>
</dbReference>
<feature type="chain" id="PRO_5026175929" description="Secreted protein NIS1" evidence="1">
    <location>
        <begin position="19"/>
        <end position="142"/>
    </location>
</feature>
<sequence>MRTSALLAGLSAVAVSSARLIGISAPSTISTSENFTLTLITENYIQSVADVAVAWGFMPIPGYYGSLGSSSGSAYLGPSKSNQLNNVPIEAAAPSALTVGNDYVLGVSLFSLYGASGVPTTTLFNVTVTIGEEMSEETVSSS</sequence>
<reference evidence="2" key="1">
    <citation type="journal article" date="2020" name="Stud. Mycol.">
        <title>101 Dothideomycetes genomes: a test case for predicting lifestyles and emergence of pathogens.</title>
        <authorList>
            <person name="Haridas S."/>
            <person name="Albert R."/>
            <person name="Binder M."/>
            <person name="Bloem J."/>
            <person name="Labutti K."/>
            <person name="Salamov A."/>
            <person name="Andreopoulos B."/>
            <person name="Baker S."/>
            <person name="Barry K."/>
            <person name="Bills G."/>
            <person name="Bluhm B."/>
            <person name="Cannon C."/>
            <person name="Castanera R."/>
            <person name="Culley D."/>
            <person name="Daum C."/>
            <person name="Ezra D."/>
            <person name="Gonzalez J."/>
            <person name="Henrissat B."/>
            <person name="Kuo A."/>
            <person name="Liang C."/>
            <person name="Lipzen A."/>
            <person name="Lutzoni F."/>
            <person name="Magnuson J."/>
            <person name="Mondo S."/>
            <person name="Nolan M."/>
            <person name="Ohm R."/>
            <person name="Pangilinan J."/>
            <person name="Park H.-J."/>
            <person name="Ramirez L."/>
            <person name="Alfaro M."/>
            <person name="Sun H."/>
            <person name="Tritt A."/>
            <person name="Yoshinaga Y."/>
            <person name="Zwiers L.-H."/>
            <person name="Turgeon B."/>
            <person name="Goodwin S."/>
            <person name="Spatafora J."/>
            <person name="Crous P."/>
            <person name="Grigoriev I."/>
        </authorList>
    </citation>
    <scope>NUCLEOTIDE SEQUENCE</scope>
    <source>
        <strain evidence="2">CBS 122367</strain>
    </source>
</reference>
<evidence type="ECO:0000313" key="3">
    <source>
        <dbReference type="Proteomes" id="UP000799291"/>
    </source>
</evidence>
<dbReference type="EMBL" id="MU005608">
    <property type="protein sequence ID" value="KAF2678921.1"/>
    <property type="molecule type" value="Genomic_DNA"/>
</dbReference>
<organism evidence="2 3">
    <name type="scientific">Lentithecium fluviatile CBS 122367</name>
    <dbReference type="NCBI Taxonomy" id="1168545"/>
    <lineage>
        <taxon>Eukaryota</taxon>
        <taxon>Fungi</taxon>
        <taxon>Dikarya</taxon>
        <taxon>Ascomycota</taxon>
        <taxon>Pezizomycotina</taxon>
        <taxon>Dothideomycetes</taxon>
        <taxon>Pleosporomycetidae</taxon>
        <taxon>Pleosporales</taxon>
        <taxon>Massarineae</taxon>
        <taxon>Lentitheciaceae</taxon>
        <taxon>Lentithecium</taxon>
    </lineage>
</organism>
<keyword evidence="1" id="KW-0732">Signal</keyword>
<dbReference type="Pfam" id="PF19271">
    <property type="entry name" value="Nis1"/>
    <property type="match status" value="1"/>
</dbReference>